<keyword evidence="3" id="KW-1185">Reference proteome</keyword>
<reference evidence="2" key="1">
    <citation type="submission" date="2021-03" db="EMBL/GenBank/DDBJ databases">
        <title>Draft genome sequence of rust myrtle Austropuccinia psidii MF-1, a brazilian biotype.</title>
        <authorList>
            <person name="Quecine M.C."/>
            <person name="Pachon D.M.R."/>
            <person name="Bonatelli M.L."/>
            <person name="Correr F.H."/>
            <person name="Franceschini L.M."/>
            <person name="Leite T.F."/>
            <person name="Margarido G.R.A."/>
            <person name="Almeida C.A."/>
            <person name="Ferrarezi J.A."/>
            <person name="Labate C.A."/>
        </authorList>
    </citation>
    <scope>NUCLEOTIDE SEQUENCE</scope>
    <source>
        <strain evidence="2">MF-1</strain>
    </source>
</reference>
<accession>A0A9Q3FL23</accession>
<feature type="region of interest" description="Disordered" evidence="1">
    <location>
        <begin position="64"/>
        <end position="123"/>
    </location>
</feature>
<name>A0A9Q3FL23_9BASI</name>
<organism evidence="2 3">
    <name type="scientific">Austropuccinia psidii MF-1</name>
    <dbReference type="NCBI Taxonomy" id="1389203"/>
    <lineage>
        <taxon>Eukaryota</taxon>
        <taxon>Fungi</taxon>
        <taxon>Dikarya</taxon>
        <taxon>Basidiomycota</taxon>
        <taxon>Pucciniomycotina</taxon>
        <taxon>Pucciniomycetes</taxon>
        <taxon>Pucciniales</taxon>
        <taxon>Sphaerophragmiaceae</taxon>
        <taxon>Austropuccinia</taxon>
    </lineage>
</organism>
<sequence>MPKPLAGGHEPLLTHQEFLDQEKTIEPLGGWIPLSCKEKFKKINNWLKNQILLSIDQKKELEMHPALEKEGPLVSTSSKTAPEVSKDKPKDLRRSREIPRTIKEREKAKQIRTNLTHRGTQSPNWRLQQWKVSSIFPELLCNSQLRSRRE</sequence>
<dbReference type="Proteomes" id="UP000765509">
    <property type="component" value="Unassembled WGS sequence"/>
</dbReference>
<gene>
    <name evidence="2" type="ORF">O181_080127</name>
</gene>
<dbReference type="AlphaFoldDB" id="A0A9Q3FL23"/>
<feature type="compositionally biased region" description="Polar residues" evidence="1">
    <location>
        <begin position="111"/>
        <end position="123"/>
    </location>
</feature>
<evidence type="ECO:0000313" key="3">
    <source>
        <dbReference type="Proteomes" id="UP000765509"/>
    </source>
</evidence>
<evidence type="ECO:0000256" key="1">
    <source>
        <dbReference type="SAM" id="MobiDB-lite"/>
    </source>
</evidence>
<comment type="caution">
    <text evidence="2">The sequence shown here is derived from an EMBL/GenBank/DDBJ whole genome shotgun (WGS) entry which is preliminary data.</text>
</comment>
<proteinExistence type="predicted"/>
<dbReference type="EMBL" id="AVOT02045077">
    <property type="protein sequence ID" value="MBW0540412.1"/>
    <property type="molecule type" value="Genomic_DNA"/>
</dbReference>
<evidence type="ECO:0000313" key="2">
    <source>
        <dbReference type="EMBL" id="MBW0540412.1"/>
    </source>
</evidence>
<feature type="compositionally biased region" description="Basic and acidic residues" evidence="1">
    <location>
        <begin position="84"/>
        <end position="109"/>
    </location>
</feature>
<protein>
    <submittedName>
        <fullName evidence="2">Uncharacterized protein</fullName>
    </submittedName>
</protein>